<keyword evidence="2" id="KW-1185">Reference proteome</keyword>
<dbReference type="Proteomes" id="UP000317624">
    <property type="component" value="Unassembled WGS sequence"/>
</dbReference>
<reference evidence="1 2" key="1">
    <citation type="submission" date="2019-07" db="EMBL/GenBank/DDBJ databases">
        <title>Hymenobacter sp. straun FUR1 Genome sequencing and assembly.</title>
        <authorList>
            <person name="Chhetri G."/>
        </authorList>
    </citation>
    <scope>NUCLEOTIDE SEQUENCE [LARGE SCALE GENOMIC DNA]</scope>
    <source>
        <strain evidence="1 2">Fur1</strain>
    </source>
</reference>
<evidence type="ECO:0000313" key="1">
    <source>
        <dbReference type="EMBL" id="TVT36961.1"/>
    </source>
</evidence>
<dbReference type="AlphaFoldDB" id="A0A558BKB1"/>
<dbReference type="RefSeq" id="WP_144853107.1">
    <property type="nucleotide sequence ID" value="NZ_VMRJ01000008.1"/>
</dbReference>
<name>A0A558BKB1_9BACT</name>
<organism evidence="1 2">
    <name type="scientific">Hymenobacter setariae</name>
    <dbReference type="NCBI Taxonomy" id="2594794"/>
    <lineage>
        <taxon>Bacteria</taxon>
        <taxon>Pseudomonadati</taxon>
        <taxon>Bacteroidota</taxon>
        <taxon>Cytophagia</taxon>
        <taxon>Cytophagales</taxon>
        <taxon>Hymenobacteraceae</taxon>
        <taxon>Hymenobacter</taxon>
    </lineage>
</organism>
<comment type="caution">
    <text evidence="1">The sequence shown here is derived from an EMBL/GenBank/DDBJ whole genome shotgun (WGS) entry which is preliminary data.</text>
</comment>
<accession>A0A558BKB1</accession>
<gene>
    <name evidence="1" type="ORF">FNT36_24140</name>
</gene>
<dbReference type="OrthoDB" id="9554593at2"/>
<sequence>MTKETKAKLPKPLANAQLAPLLDQYAATNACWYLSPRSDIGASPKQPISAELVVEQNNQEIGRWQLNPRTYGSIVLRHLQAQEELYAIPHMQGYEYENYEQLRVLQQQATSLLMNLKFKLNKLLWARYTLDDTAGIAVQEAVAWWEQAERVEAAISLDKLWKVLPGVGSPLFKSHSDYLAELIVPVQAGYEGLVAFMVECPPPTRTIPAATEALTDGKGQRYQQRHWYTNGEYGDGPILYNYYCPYNELEPIPGTKAGVRVKEQFYPNAPVDAAEDELVDYPQTQESPIRAELLHIRQLIDNLLGQLD</sequence>
<proteinExistence type="predicted"/>
<protein>
    <submittedName>
        <fullName evidence="1">Uncharacterized protein</fullName>
    </submittedName>
</protein>
<dbReference type="EMBL" id="VMRJ01000008">
    <property type="protein sequence ID" value="TVT36961.1"/>
    <property type="molecule type" value="Genomic_DNA"/>
</dbReference>
<evidence type="ECO:0000313" key="2">
    <source>
        <dbReference type="Proteomes" id="UP000317624"/>
    </source>
</evidence>